<comment type="cofactor">
    <cofactor evidence="1">
        <name>[4Fe-4S] cluster</name>
        <dbReference type="ChEBI" id="CHEBI:49883"/>
    </cofactor>
</comment>
<gene>
    <name evidence="8" type="ordered locus">Aboo_0737</name>
</gene>
<dbReference type="InterPro" id="IPR058240">
    <property type="entry name" value="rSAM_sf"/>
</dbReference>
<dbReference type="RefSeq" id="WP_012997214.1">
    <property type="nucleotide sequence ID" value="NC_013926.1"/>
</dbReference>
<name>D3TDB3_ACIB4</name>
<dbReference type="SFLD" id="SFLDS00029">
    <property type="entry name" value="Radical_SAM"/>
    <property type="match status" value="1"/>
</dbReference>
<dbReference type="Gene3D" id="3.20.20.70">
    <property type="entry name" value="Aldolase class I"/>
    <property type="match status" value="1"/>
</dbReference>
<dbReference type="HOGENOM" id="CLU_859484_0_0_2"/>
<evidence type="ECO:0000256" key="1">
    <source>
        <dbReference type="ARBA" id="ARBA00001966"/>
    </source>
</evidence>
<dbReference type="PROSITE" id="PS01305">
    <property type="entry name" value="MOAA_NIFB_PQQE"/>
    <property type="match status" value="1"/>
</dbReference>
<protein>
    <submittedName>
        <fullName evidence="8">Radical SAM domain protein</fullName>
    </submittedName>
</protein>
<dbReference type="GO" id="GO:0003824">
    <property type="term" value="F:catalytic activity"/>
    <property type="evidence" value="ECO:0007669"/>
    <property type="project" value="InterPro"/>
</dbReference>
<keyword evidence="2" id="KW-0004">4Fe-4S</keyword>
<organism evidence="8 9">
    <name type="scientific">Aciduliprofundum boonei (strain DSM 19572 / T469)</name>
    <dbReference type="NCBI Taxonomy" id="439481"/>
    <lineage>
        <taxon>Archaea</taxon>
        <taxon>Methanobacteriati</taxon>
        <taxon>Thermoplasmatota</taxon>
        <taxon>DHVE2 group</taxon>
        <taxon>Candidatus Aciduliprofundum</taxon>
    </lineage>
</organism>
<evidence type="ECO:0000259" key="7">
    <source>
        <dbReference type="PROSITE" id="PS51918"/>
    </source>
</evidence>
<dbReference type="AlphaFoldDB" id="D3TDB3"/>
<dbReference type="InterPro" id="IPR013785">
    <property type="entry name" value="Aldolase_TIM"/>
</dbReference>
<dbReference type="GeneID" id="8827683"/>
<keyword evidence="4" id="KW-0479">Metal-binding</keyword>
<evidence type="ECO:0000313" key="8">
    <source>
        <dbReference type="EMBL" id="ADD08548.1"/>
    </source>
</evidence>
<dbReference type="PROSITE" id="PS51918">
    <property type="entry name" value="RADICAL_SAM"/>
    <property type="match status" value="1"/>
</dbReference>
<dbReference type="GO" id="GO:0051539">
    <property type="term" value="F:4 iron, 4 sulfur cluster binding"/>
    <property type="evidence" value="ECO:0007669"/>
    <property type="project" value="UniProtKB-KW"/>
</dbReference>
<dbReference type="EMBL" id="CP001941">
    <property type="protein sequence ID" value="ADD08548.1"/>
    <property type="molecule type" value="Genomic_DNA"/>
</dbReference>
<feature type="domain" description="Radical SAM core" evidence="7">
    <location>
        <begin position="18"/>
        <end position="214"/>
    </location>
</feature>
<evidence type="ECO:0000313" key="9">
    <source>
        <dbReference type="Proteomes" id="UP000001400"/>
    </source>
</evidence>
<dbReference type="SUPFAM" id="SSF102114">
    <property type="entry name" value="Radical SAM enzymes"/>
    <property type="match status" value="1"/>
</dbReference>
<dbReference type="Proteomes" id="UP000001400">
    <property type="component" value="Chromosome"/>
</dbReference>
<evidence type="ECO:0000256" key="6">
    <source>
        <dbReference type="ARBA" id="ARBA00023014"/>
    </source>
</evidence>
<dbReference type="OrthoDB" id="5620at2157"/>
<sequence length="312" mass="36196">MNRNIRAVKWFLKTYLDYDRPVYGSFKVTHRCNMQCPFCNVWNDRTPELPTKDVFKIIDRLAESTVTVLSLEGGEPTLRKDILDIIKYAHDQSFYLFMTTNGTLLHKLPLEEYAKYLDFLHISIDEGHNNLYLFEELHKYTSKIKITVQTVVTKNDIDAMEWKVKKVKEAGARILLMPAVALPGAFNLAPPREKIYKELKRLKNKYGSTIVTSDAFIDSLIKDYRCKSFSVMIECNGDIIYPCSVIGWKVGNLLEEDLESILMSEKAKQAREAMYKCTRRCMLYLHAETSNFNNIFNLGKYALSTISGYMRR</sequence>
<dbReference type="Pfam" id="PF04055">
    <property type="entry name" value="Radical_SAM"/>
    <property type="match status" value="1"/>
</dbReference>
<keyword evidence="9" id="KW-1185">Reference proteome</keyword>
<dbReference type="PANTHER" id="PTHR11228">
    <property type="entry name" value="RADICAL SAM DOMAIN PROTEIN"/>
    <property type="match status" value="1"/>
</dbReference>
<reference evidence="8" key="1">
    <citation type="submission" date="2010-02" db="EMBL/GenBank/DDBJ databases">
        <title>Complete sequence of Aciduliprofundum boonei T469.</title>
        <authorList>
            <consortium name="US DOE Joint Genome Institute"/>
            <person name="Lucas S."/>
            <person name="Copeland A."/>
            <person name="Lapidus A."/>
            <person name="Cheng J.-F."/>
            <person name="Bruce D."/>
            <person name="Goodwin L."/>
            <person name="Pitluck S."/>
            <person name="Saunders E."/>
            <person name="Detter J.C."/>
            <person name="Han C."/>
            <person name="Tapia R."/>
            <person name="Land M."/>
            <person name="Hauser L."/>
            <person name="Kyrpides N."/>
            <person name="Mikhailova N."/>
            <person name="Flores G."/>
            <person name="Reysenbach A.-L."/>
            <person name="Woyke T."/>
        </authorList>
    </citation>
    <scope>NUCLEOTIDE SEQUENCE</scope>
    <source>
        <strain evidence="8">T469</strain>
    </source>
</reference>
<dbReference type="Pfam" id="PF13186">
    <property type="entry name" value="SPASM"/>
    <property type="match status" value="1"/>
</dbReference>
<accession>D3TDB3</accession>
<evidence type="ECO:0000256" key="3">
    <source>
        <dbReference type="ARBA" id="ARBA00022691"/>
    </source>
</evidence>
<dbReference type="PANTHER" id="PTHR11228:SF34">
    <property type="entry name" value="TUNGSTEN-CONTAINING ALDEHYDE FERREDOXIN OXIDOREDUCTASE COFACTOR MODIFYING PROTEIN"/>
    <property type="match status" value="1"/>
</dbReference>
<dbReference type="KEGG" id="abi:Aboo_0737"/>
<evidence type="ECO:0000256" key="2">
    <source>
        <dbReference type="ARBA" id="ARBA00022485"/>
    </source>
</evidence>
<keyword evidence="3" id="KW-0949">S-adenosyl-L-methionine</keyword>
<dbReference type="InterPro" id="IPR050377">
    <property type="entry name" value="Radical_SAM_PqqE_MftC-like"/>
</dbReference>
<dbReference type="SFLD" id="SFLDG01067">
    <property type="entry name" value="SPASM/twitch_domain_containing"/>
    <property type="match status" value="1"/>
</dbReference>
<dbReference type="CDD" id="cd01335">
    <property type="entry name" value="Radical_SAM"/>
    <property type="match status" value="1"/>
</dbReference>
<keyword evidence="5" id="KW-0408">Iron</keyword>
<evidence type="ECO:0000256" key="4">
    <source>
        <dbReference type="ARBA" id="ARBA00022723"/>
    </source>
</evidence>
<evidence type="ECO:0000256" key="5">
    <source>
        <dbReference type="ARBA" id="ARBA00023004"/>
    </source>
</evidence>
<dbReference type="GO" id="GO:0046872">
    <property type="term" value="F:metal ion binding"/>
    <property type="evidence" value="ECO:0007669"/>
    <property type="project" value="UniProtKB-KW"/>
</dbReference>
<dbReference type="InterPro" id="IPR007197">
    <property type="entry name" value="rSAM"/>
</dbReference>
<dbReference type="InterPro" id="IPR023885">
    <property type="entry name" value="4Fe4S-binding_SPASM_dom"/>
</dbReference>
<proteinExistence type="predicted"/>
<dbReference type="InterPro" id="IPR000385">
    <property type="entry name" value="MoaA_NifB_PqqE_Fe-S-bd_CS"/>
</dbReference>
<keyword evidence="6" id="KW-0411">Iron-sulfur</keyword>